<keyword evidence="2" id="KW-1185">Reference proteome</keyword>
<feature type="non-terminal residue" evidence="1">
    <location>
        <position position="1"/>
    </location>
</feature>
<name>A0AAD9ISU5_9ANNE</name>
<protein>
    <submittedName>
        <fullName evidence="1">Uncharacterized protein</fullName>
    </submittedName>
</protein>
<dbReference type="EMBL" id="JAODUP010001824">
    <property type="protein sequence ID" value="KAK2139385.1"/>
    <property type="molecule type" value="Genomic_DNA"/>
</dbReference>
<dbReference type="Gene3D" id="3.30.70.1820">
    <property type="entry name" value="L1 transposable element, RRM domain"/>
    <property type="match status" value="1"/>
</dbReference>
<organism evidence="1 2">
    <name type="scientific">Paralvinella palmiformis</name>
    <dbReference type="NCBI Taxonomy" id="53620"/>
    <lineage>
        <taxon>Eukaryota</taxon>
        <taxon>Metazoa</taxon>
        <taxon>Spiralia</taxon>
        <taxon>Lophotrochozoa</taxon>
        <taxon>Annelida</taxon>
        <taxon>Polychaeta</taxon>
        <taxon>Sedentaria</taxon>
        <taxon>Canalipalpata</taxon>
        <taxon>Terebellida</taxon>
        <taxon>Terebelliformia</taxon>
        <taxon>Alvinellidae</taxon>
        <taxon>Paralvinella</taxon>
    </lineage>
</organism>
<evidence type="ECO:0000313" key="1">
    <source>
        <dbReference type="EMBL" id="KAK2139385.1"/>
    </source>
</evidence>
<comment type="caution">
    <text evidence="1">The sequence shown here is derived from an EMBL/GenBank/DDBJ whole genome shotgun (WGS) entry which is preliminary data.</text>
</comment>
<sequence length="138" mass="16149">SLSKRSRDLELKYDRLEQCGRRNTIRIRGIPEPDKATKEKTDADRLQISVTQSDINISHRVGTKRDQQSRDILVTFVSNNAKSQFMMSRRKLKGSDVYVNEDLTRARALLFSQTRSLKRQKKNSGHVDNNRRYLRQTI</sequence>
<dbReference type="AlphaFoldDB" id="A0AAD9ISU5"/>
<accession>A0AAD9ISU5</accession>
<proteinExistence type="predicted"/>
<gene>
    <name evidence="1" type="ORF">LSH36_1826g00006</name>
</gene>
<reference evidence="1" key="1">
    <citation type="journal article" date="2023" name="Mol. Biol. Evol.">
        <title>Third-Generation Sequencing Reveals the Adaptive Role of the Epigenome in Three Deep-Sea Polychaetes.</title>
        <authorList>
            <person name="Perez M."/>
            <person name="Aroh O."/>
            <person name="Sun Y."/>
            <person name="Lan Y."/>
            <person name="Juniper S.K."/>
            <person name="Young C.R."/>
            <person name="Angers B."/>
            <person name="Qian P.Y."/>
        </authorList>
    </citation>
    <scope>NUCLEOTIDE SEQUENCE</scope>
    <source>
        <strain evidence="1">P08H-3</strain>
    </source>
</reference>
<dbReference type="Proteomes" id="UP001208570">
    <property type="component" value="Unassembled WGS sequence"/>
</dbReference>
<evidence type="ECO:0000313" key="2">
    <source>
        <dbReference type="Proteomes" id="UP001208570"/>
    </source>
</evidence>